<sequence>MHTAEQARNWIACFVLQRCRVWIARENGGRAVGFLVLDGDEVDQLYVLSGCQGRGIGSQLLDLAKREAPGRLRLQTFQRNAWARAFYEARGFRAAAFDDGSRNEECKPDVRYKWEATPMA</sequence>
<dbReference type="SUPFAM" id="SSF55729">
    <property type="entry name" value="Acyl-CoA N-acyltransferases (Nat)"/>
    <property type="match status" value="1"/>
</dbReference>
<dbReference type="Pfam" id="PF13508">
    <property type="entry name" value="Acetyltransf_7"/>
    <property type="match status" value="1"/>
</dbReference>
<dbReference type="Proteomes" id="UP001529369">
    <property type="component" value="Unassembled WGS sequence"/>
</dbReference>
<reference evidence="3" key="1">
    <citation type="journal article" date="2019" name="Int. J. Syst. Evol. Microbiol.">
        <title>The Global Catalogue of Microorganisms (GCM) 10K type strain sequencing project: providing services to taxonomists for standard genome sequencing and annotation.</title>
        <authorList>
            <consortium name="The Broad Institute Genomics Platform"/>
            <consortium name="The Broad Institute Genome Sequencing Center for Infectious Disease"/>
            <person name="Wu L."/>
            <person name="Ma J."/>
        </authorList>
    </citation>
    <scope>NUCLEOTIDE SEQUENCE [LARGE SCALE GENOMIC DNA]</scope>
    <source>
        <strain evidence="3">CECT 7131</strain>
    </source>
</reference>
<feature type="domain" description="N-acetyltransferase" evidence="1">
    <location>
        <begin position="1"/>
        <end position="120"/>
    </location>
</feature>
<protein>
    <submittedName>
        <fullName evidence="2">GNAT family N-acetyltransferase</fullName>
    </submittedName>
</protein>
<name>A0ABT8A0F2_9PROT</name>
<proteinExistence type="predicted"/>
<evidence type="ECO:0000313" key="2">
    <source>
        <dbReference type="EMBL" id="MDN3563101.1"/>
    </source>
</evidence>
<organism evidence="2 3">
    <name type="scientific">Paeniroseomonas aquatica</name>
    <dbReference type="NCBI Taxonomy" id="373043"/>
    <lineage>
        <taxon>Bacteria</taxon>
        <taxon>Pseudomonadati</taxon>
        <taxon>Pseudomonadota</taxon>
        <taxon>Alphaproteobacteria</taxon>
        <taxon>Acetobacterales</taxon>
        <taxon>Acetobacteraceae</taxon>
        <taxon>Paeniroseomonas</taxon>
    </lineage>
</organism>
<dbReference type="RefSeq" id="WP_377756224.1">
    <property type="nucleotide sequence ID" value="NZ_JBHTFA010000010.1"/>
</dbReference>
<dbReference type="InterPro" id="IPR000182">
    <property type="entry name" value="GNAT_dom"/>
</dbReference>
<evidence type="ECO:0000313" key="3">
    <source>
        <dbReference type="Proteomes" id="UP001529369"/>
    </source>
</evidence>
<dbReference type="CDD" id="cd04301">
    <property type="entry name" value="NAT_SF"/>
    <property type="match status" value="1"/>
</dbReference>
<comment type="caution">
    <text evidence="2">The sequence shown here is derived from an EMBL/GenBank/DDBJ whole genome shotgun (WGS) entry which is preliminary data.</text>
</comment>
<evidence type="ECO:0000259" key="1">
    <source>
        <dbReference type="PROSITE" id="PS51186"/>
    </source>
</evidence>
<dbReference type="InterPro" id="IPR016181">
    <property type="entry name" value="Acyl_CoA_acyltransferase"/>
</dbReference>
<dbReference type="Gene3D" id="3.40.630.30">
    <property type="match status" value="1"/>
</dbReference>
<gene>
    <name evidence="2" type="ORF">QWZ14_01755</name>
</gene>
<dbReference type="PROSITE" id="PS51186">
    <property type="entry name" value="GNAT"/>
    <property type="match status" value="1"/>
</dbReference>
<accession>A0ABT8A0F2</accession>
<dbReference type="EMBL" id="JAUFPN010000015">
    <property type="protein sequence ID" value="MDN3563101.1"/>
    <property type="molecule type" value="Genomic_DNA"/>
</dbReference>
<keyword evidence="3" id="KW-1185">Reference proteome</keyword>